<dbReference type="AlphaFoldDB" id="A0A378I3K1"/>
<evidence type="ECO:0000313" key="8">
    <source>
        <dbReference type="Proteomes" id="UP000254968"/>
    </source>
</evidence>
<proteinExistence type="predicted"/>
<keyword evidence="1" id="KW-0964">Secreted</keyword>
<dbReference type="Gene3D" id="2.70.50.50">
    <property type="entry name" value="chitin-binding protein cbp21"/>
    <property type="match status" value="1"/>
</dbReference>
<evidence type="ECO:0000313" key="7">
    <source>
        <dbReference type="EMBL" id="STX29573.1"/>
    </source>
</evidence>
<protein>
    <submittedName>
        <fullName evidence="7">Chitin-binding protein</fullName>
    </submittedName>
</protein>
<feature type="domain" description="Chitin-binding type-4" evidence="5">
    <location>
        <begin position="27"/>
        <end position="235"/>
    </location>
</feature>
<dbReference type="SUPFAM" id="SSF81296">
    <property type="entry name" value="E set domains"/>
    <property type="match status" value="1"/>
</dbReference>
<feature type="domain" description="N-acetylglucosamine binding protein A" evidence="6">
    <location>
        <begin position="341"/>
        <end position="442"/>
    </location>
</feature>
<evidence type="ECO:0000256" key="1">
    <source>
        <dbReference type="ARBA" id="ARBA00022525"/>
    </source>
</evidence>
<dbReference type="PANTHER" id="PTHR34823:SF1">
    <property type="entry name" value="CHITIN-BINDING TYPE-4 DOMAIN-CONTAINING PROTEIN"/>
    <property type="match status" value="1"/>
</dbReference>
<keyword evidence="3 4" id="KW-0732">Signal</keyword>
<reference evidence="7 8" key="1">
    <citation type="submission" date="2018-06" db="EMBL/GenBank/DDBJ databases">
        <authorList>
            <consortium name="Pathogen Informatics"/>
            <person name="Doyle S."/>
        </authorList>
    </citation>
    <scope>NUCLEOTIDE SEQUENCE [LARGE SCALE GENOMIC DNA]</scope>
    <source>
        <strain evidence="7 8">NCTC13315</strain>
    </source>
</reference>
<feature type="signal peptide" evidence="4">
    <location>
        <begin position="1"/>
        <end position="28"/>
    </location>
</feature>
<evidence type="ECO:0000259" key="5">
    <source>
        <dbReference type="Pfam" id="PF03067"/>
    </source>
</evidence>
<evidence type="ECO:0000256" key="3">
    <source>
        <dbReference type="ARBA" id="ARBA00022729"/>
    </source>
</evidence>
<keyword evidence="2" id="KW-0147">Chitin-binding</keyword>
<organism evidence="7 8">
    <name type="scientific">Legionella beliardensis</name>
    <dbReference type="NCBI Taxonomy" id="91822"/>
    <lineage>
        <taxon>Bacteria</taxon>
        <taxon>Pseudomonadati</taxon>
        <taxon>Pseudomonadota</taxon>
        <taxon>Gammaproteobacteria</taxon>
        <taxon>Legionellales</taxon>
        <taxon>Legionellaceae</taxon>
        <taxon>Legionella</taxon>
    </lineage>
</organism>
<keyword evidence="8" id="KW-1185">Reference proteome</keyword>
<dbReference type="GO" id="GO:0008061">
    <property type="term" value="F:chitin binding"/>
    <property type="evidence" value="ECO:0007669"/>
    <property type="project" value="UniProtKB-KW"/>
</dbReference>
<dbReference type="CDD" id="cd21177">
    <property type="entry name" value="LPMO_AA10"/>
    <property type="match status" value="1"/>
</dbReference>
<dbReference type="Gene3D" id="3.30.70.2150">
    <property type="match status" value="1"/>
</dbReference>
<evidence type="ECO:0000256" key="4">
    <source>
        <dbReference type="SAM" id="SignalP"/>
    </source>
</evidence>
<name>A0A378I3K1_9GAMM</name>
<dbReference type="Proteomes" id="UP000254968">
    <property type="component" value="Unassembled WGS sequence"/>
</dbReference>
<evidence type="ECO:0000259" key="6">
    <source>
        <dbReference type="Pfam" id="PF18416"/>
    </source>
</evidence>
<feature type="chain" id="PRO_5016870412" evidence="4">
    <location>
        <begin position="29"/>
        <end position="556"/>
    </location>
</feature>
<dbReference type="Pfam" id="PF03067">
    <property type="entry name" value="LPMO_10"/>
    <property type="match status" value="1"/>
</dbReference>
<dbReference type="InterPro" id="IPR013783">
    <property type="entry name" value="Ig-like_fold"/>
</dbReference>
<gene>
    <name evidence="7" type="primary">gbpA</name>
    <name evidence="7" type="ORF">NCTC13315_02116</name>
</gene>
<dbReference type="PANTHER" id="PTHR34823">
    <property type="entry name" value="GLCNAC-BINDING PROTEIN A"/>
    <property type="match status" value="1"/>
</dbReference>
<dbReference type="OrthoDB" id="3675244at2"/>
<dbReference type="EMBL" id="UGNV01000001">
    <property type="protein sequence ID" value="STX29573.1"/>
    <property type="molecule type" value="Genomic_DNA"/>
</dbReference>
<dbReference type="InterPro" id="IPR051024">
    <property type="entry name" value="GlcNAc_Chitin_IntDeg"/>
</dbReference>
<evidence type="ECO:0000256" key="2">
    <source>
        <dbReference type="ARBA" id="ARBA00022669"/>
    </source>
</evidence>
<dbReference type="Gene3D" id="2.60.40.10">
    <property type="entry name" value="Immunoglobulins"/>
    <property type="match status" value="1"/>
</dbReference>
<dbReference type="InterPro" id="IPR014756">
    <property type="entry name" value="Ig_E-set"/>
</dbReference>
<dbReference type="RefSeq" id="WP_115303236.1">
    <property type="nucleotide sequence ID" value="NZ_CAAAHO010000002.1"/>
</dbReference>
<dbReference type="InterPro" id="IPR004302">
    <property type="entry name" value="Cellulose/chitin-bd_N"/>
</dbReference>
<dbReference type="Pfam" id="PF18416">
    <property type="entry name" value="GbpA_2"/>
    <property type="match status" value="1"/>
</dbReference>
<dbReference type="InterPro" id="IPR041029">
    <property type="entry name" value="GbpA_2"/>
</dbReference>
<accession>A0A378I3K1</accession>
<sequence>MQYFKRTSLIFFTYLSLVLLSTAPFAHGVIESPPSREQFCGVESKPDEIFKDKMTHEKCRPIMTKEDGTLDNSVYNFMAVLTHTIGRSTKPIDQLPKYVCGFGSEMWSGGRTPWDRANDWPTTLINGGQQKFTWNISWGNHFGDTEEFAYWITKPDFQFDPNKELTWNDFEATPFCHLKYNDQSPNANPNVVPDKANNKFITTCNVPARANRAVIYGEWGRNSYTYERFHSCIDVVFSPDTNPGTIKAVISPLPAQITGPTEIQLDGSRSQGTNLTYNWSIDAENQTPYQLQNSQSAKARLLIANVNAQQKVTVNLTIQQGQVTNRVSTQFTHVPAVAATWKMVGRATLDSTLKSGDKIQLRLIDNAGKDYLFPSTPLVLTDDTARPENWAYTLAQLVNPGNQFSSKIGVLSSDNKTIEPIRSATDNMIYVPISSTITNGYIQVEKTTDPVQSCVSQRKQGSGSYWLGYDVYADKAPIILNFSATGIDLTKVIVDKGVFSDVKVLDKDRLLINKKPDWVTKTTPGYLAFFGPNYGSYDPFNSPINATCQTGALFKQ</sequence>